<protein>
    <submittedName>
        <fullName evidence="5">SCO family protein</fullName>
    </submittedName>
</protein>
<keyword evidence="6" id="KW-1185">Reference proteome</keyword>
<reference evidence="5 7" key="2">
    <citation type="submission" date="2020-12" db="EMBL/GenBank/DDBJ databases">
        <title>Draft genome sequence of Halomonas pacifica strain CARE-V15.</title>
        <authorList>
            <person name="Vignesh N."/>
            <person name="Thabitha A."/>
            <person name="Saravanan R."/>
            <person name="Manigandan V."/>
        </authorList>
    </citation>
    <scope>NUCLEOTIDE SEQUENCE [LARGE SCALE GENOMIC DNA]</scope>
    <source>
        <strain evidence="5 7">CARE-V15</strain>
    </source>
</reference>
<dbReference type="EMBL" id="BJUK01000006">
    <property type="protein sequence ID" value="GEK46433.1"/>
    <property type="molecule type" value="Genomic_DNA"/>
</dbReference>
<dbReference type="PANTHER" id="PTHR12151:SF25">
    <property type="entry name" value="LINALOOL DEHYDRATASE_ISOMERASE DOMAIN-CONTAINING PROTEIN"/>
    <property type="match status" value="1"/>
</dbReference>
<dbReference type="Pfam" id="PF02630">
    <property type="entry name" value="SCO1-SenC"/>
    <property type="match status" value="1"/>
</dbReference>
<evidence type="ECO:0000313" key="4">
    <source>
        <dbReference type="EMBL" id="GEK46433.1"/>
    </source>
</evidence>
<dbReference type="GO" id="GO:0046872">
    <property type="term" value="F:metal ion binding"/>
    <property type="evidence" value="ECO:0007669"/>
    <property type="project" value="UniProtKB-KW"/>
</dbReference>
<feature type="binding site" evidence="2">
    <location>
        <position position="69"/>
    </location>
    <ligand>
        <name>Cu cation</name>
        <dbReference type="ChEBI" id="CHEBI:23378"/>
    </ligand>
</feature>
<accession>A0A510X4U2</accession>
<feature type="binding site" evidence="2">
    <location>
        <position position="73"/>
    </location>
    <ligand>
        <name>Cu cation</name>
        <dbReference type="ChEBI" id="CHEBI:23378"/>
    </ligand>
</feature>
<gene>
    <name evidence="4" type="ORF">HPA02_07160</name>
    <name evidence="5" type="ORF">I7V36_13100</name>
</gene>
<keyword evidence="2" id="KW-0186">Copper</keyword>
<proteinExistence type="inferred from homology"/>
<comment type="similarity">
    <text evidence="1">Belongs to the SCO1/2 family.</text>
</comment>
<dbReference type="InterPro" id="IPR003782">
    <property type="entry name" value="SCO1/SenC"/>
</dbReference>
<evidence type="ECO:0000313" key="7">
    <source>
        <dbReference type="Proteomes" id="UP000651738"/>
    </source>
</evidence>
<evidence type="ECO:0000256" key="1">
    <source>
        <dbReference type="ARBA" id="ARBA00010996"/>
    </source>
</evidence>
<organism evidence="4 6">
    <name type="scientific">Bisbaumannia pacifica</name>
    <dbReference type="NCBI Taxonomy" id="77098"/>
    <lineage>
        <taxon>Bacteria</taxon>
        <taxon>Pseudomonadati</taxon>
        <taxon>Pseudomonadota</taxon>
        <taxon>Gammaproteobacteria</taxon>
        <taxon>Oceanospirillales</taxon>
        <taxon>Halomonadaceae</taxon>
        <taxon>Bisbaumannia</taxon>
    </lineage>
</organism>
<feature type="disulfide bond" description="Redox-active" evidence="3">
    <location>
        <begin position="69"/>
        <end position="73"/>
    </location>
</feature>
<dbReference type="Proteomes" id="UP000321275">
    <property type="component" value="Unassembled WGS sequence"/>
</dbReference>
<dbReference type="CDD" id="cd02968">
    <property type="entry name" value="SCO"/>
    <property type="match status" value="1"/>
</dbReference>
<sequence length="197" mass="21686">MTLTVRWLSAGVLGLALLALGGWFWQQGHEDDGAPQGGEIALPSTHGDFALSSLGEEQLAAIYFGYTYCPDVCPMTLAVVRQALGQLAPELAERVVPVMISVDPERDTLARLEEYMGYFGDEFIGVRGSEAQLAEVAERYGIFWRRVEMEASAMGYTVDHGASLYLVDREGEIRRRVLYSSTPHALIEALRQELGEG</sequence>
<keyword evidence="3" id="KW-1015">Disulfide bond</keyword>
<comment type="caution">
    <text evidence="4">The sequence shown here is derived from an EMBL/GenBank/DDBJ whole genome shotgun (WGS) entry which is preliminary data.</text>
</comment>
<dbReference type="EMBL" id="JAEDAF010000012">
    <property type="protein sequence ID" value="MBH8581036.1"/>
    <property type="molecule type" value="Genomic_DNA"/>
</dbReference>
<evidence type="ECO:0000313" key="6">
    <source>
        <dbReference type="Proteomes" id="UP000321275"/>
    </source>
</evidence>
<feature type="binding site" evidence="2">
    <location>
        <position position="160"/>
    </location>
    <ligand>
        <name>Cu cation</name>
        <dbReference type="ChEBI" id="CHEBI:23378"/>
    </ligand>
</feature>
<dbReference type="OrthoDB" id="9790194at2"/>
<dbReference type="InterPro" id="IPR036249">
    <property type="entry name" value="Thioredoxin-like_sf"/>
</dbReference>
<dbReference type="Proteomes" id="UP000651738">
    <property type="component" value="Unassembled WGS sequence"/>
</dbReference>
<dbReference type="RefSeq" id="WP_146801717.1">
    <property type="nucleotide sequence ID" value="NZ_BJUK01000006.1"/>
</dbReference>
<evidence type="ECO:0000256" key="3">
    <source>
        <dbReference type="PIRSR" id="PIRSR603782-2"/>
    </source>
</evidence>
<evidence type="ECO:0000256" key="2">
    <source>
        <dbReference type="PIRSR" id="PIRSR603782-1"/>
    </source>
</evidence>
<dbReference type="SUPFAM" id="SSF52833">
    <property type="entry name" value="Thioredoxin-like"/>
    <property type="match status" value="1"/>
</dbReference>
<keyword evidence="2" id="KW-0479">Metal-binding</keyword>
<dbReference type="Gene3D" id="3.40.30.10">
    <property type="entry name" value="Glutaredoxin"/>
    <property type="match status" value="1"/>
</dbReference>
<dbReference type="AlphaFoldDB" id="A0A510X4U2"/>
<reference evidence="4 6" key="1">
    <citation type="submission" date="2019-07" db="EMBL/GenBank/DDBJ databases">
        <title>Whole genome shotgun sequence of Halomonas pacifica NBRC 102220.</title>
        <authorList>
            <person name="Hosoyama A."/>
            <person name="Uohara A."/>
            <person name="Ohji S."/>
            <person name="Ichikawa N."/>
        </authorList>
    </citation>
    <scope>NUCLEOTIDE SEQUENCE [LARGE SCALE GENOMIC DNA]</scope>
    <source>
        <strain evidence="4 6">NBRC 102220</strain>
    </source>
</reference>
<dbReference type="PANTHER" id="PTHR12151">
    <property type="entry name" value="ELECTRON TRANSPORT PROTIN SCO1/SENC FAMILY MEMBER"/>
    <property type="match status" value="1"/>
</dbReference>
<evidence type="ECO:0000313" key="5">
    <source>
        <dbReference type="EMBL" id="MBH8581036.1"/>
    </source>
</evidence>
<name>A0A510X4U2_9GAMM</name>